<dbReference type="GO" id="GO:0008616">
    <property type="term" value="P:tRNA queuosine(34) biosynthetic process"/>
    <property type="evidence" value="ECO:0007669"/>
    <property type="project" value="UniProtKB-UniRule"/>
</dbReference>
<proteinExistence type="inferred from homology"/>
<keyword evidence="7 8" id="KW-0456">Lyase</keyword>
<feature type="binding site" evidence="8">
    <location>
        <position position="40"/>
    </location>
    <ligand>
        <name>Mg(2+)</name>
        <dbReference type="ChEBI" id="CHEBI:18420"/>
    </ligand>
</feature>
<evidence type="ECO:0000256" key="6">
    <source>
        <dbReference type="ARBA" id="ARBA00023014"/>
    </source>
</evidence>
<geneLocation type="plasmid" evidence="10 11">
    <name>pILYOP01</name>
</geneLocation>
<protein>
    <recommendedName>
        <fullName evidence="8">7-carboxy-7-deazaguanine synthase</fullName>
        <shortName evidence="8">CDG synthase</shortName>
        <ecNumber evidence="8">4.3.99.3</ecNumber>
    </recommendedName>
    <alternativeName>
        <fullName evidence="8">Queuosine biosynthesis protein QueE</fullName>
    </alternativeName>
</protein>
<feature type="binding site" evidence="8">
    <location>
        <begin position="37"/>
        <end position="39"/>
    </location>
    <ligand>
        <name>S-adenosyl-L-methionine</name>
        <dbReference type="ChEBI" id="CHEBI:59789"/>
    </ligand>
</feature>
<comment type="cofactor">
    <cofactor evidence="8">
        <name>[4Fe-4S] cluster</name>
        <dbReference type="ChEBI" id="CHEBI:49883"/>
    </cofactor>
    <text evidence="8">Binds 1 [4Fe-4S] cluster. The cluster is coordinated with 3 cysteines and an exchangeable S-adenosyl-L-methionine.</text>
</comment>
<dbReference type="Proteomes" id="UP000006875">
    <property type="component" value="Plasmid pILYOP01"/>
</dbReference>
<dbReference type="GO" id="GO:0016840">
    <property type="term" value="F:carbon-nitrogen lyase activity"/>
    <property type="evidence" value="ECO:0007669"/>
    <property type="project" value="UniProtKB-UniRule"/>
</dbReference>
<sequence>MNYKVVETFVSINGEGKKSGELAVFIRLAGCNLRCSYCDTMWANQDDVVFKSMSKEEIYDYIKSTGVTNVTLTGGEPLIQEGVGELIDYLLTDEKLCIEVETNGSVAIQKFRKNHGRRLSFTMDYKGSSSLMEEKMLLKNFETLTEHDTVKFVVGNEYDLSKAKDLIDKYHLTEVCHVFFSPIYKEIEGETIVEFMKTNKLNKVRLQIQLHKIIWSPEERGV</sequence>
<dbReference type="InterPro" id="IPR058240">
    <property type="entry name" value="rSAM_sf"/>
</dbReference>
<dbReference type="InterPro" id="IPR007197">
    <property type="entry name" value="rSAM"/>
</dbReference>
<evidence type="ECO:0000256" key="7">
    <source>
        <dbReference type="ARBA" id="ARBA00023239"/>
    </source>
</evidence>
<dbReference type="GO" id="GO:0051539">
    <property type="term" value="F:4 iron, 4 sulfur cluster binding"/>
    <property type="evidence" value="ECO:0007669"/>
    <property type="project" value="UniProtKB-UniRule"/>
</dbReference>
<keyword evidence="4 8" id="KW-0460">Magnesium</keyword>
<dbReference type="PROSITE" id="PS51918">
    <property type="entry name" value="RADICAL_SAM"/>
    <property type="match status" value="1"/>
</dbReference>
<dbReference type="InterPro" id="IPR023868">
    <property type="entry name" value="7-CO-7-deazaGua_synth_put_Clo"/>
</dbReference>
<evidence type="ECO:0000256" key="4">
    <source>
        <dbReference type="ARBA" id="ARBA00022842"/>
    </source>
</evidence>
<dbReference type="InterPro" id="IPR013785">
    <property type="entry name" value="Aldolase_TIM"/>
</dbReference>
<keyword evidence="11" id="KW-1185">Reference proteome</keyword>
<dbReference type="CDD" id="cd01335">
    <property type="entry name" value="Radical_SAM"/>
    <property type="match status" value="1"/>
</dbReference>
<comment type="similarity">
    <text evidence="8">Belongs to the radical SAM superfamily. 7-carboxy-7-deazaguanine synthase family.</text>
</comment>
<dbReference type="EC" id="4.3.99.3" evidence="8"/>
<dbReference type="Gene3D" id="3.20.20.70">
    <property type="entry name" value="Aldolase class I"/>
    <property type="match status" value="1"/>
</dbReference>
<dbReference type="HAMAP" id="MF_00917">
    <property type="entry name" value="QueE"/>
    <property type="match status" value="1"/>
</dbReference>
<keyword evidence="3 8" id="KW-0479">Metal-binding</keyword>
<comment type="pathway">
    <text evidence="8">Purine metabolism; 7-cyano-7-deazaguanine biosynthesis.</text>
</comment>
<dbReference type="Pfam" id="PF04055">
    <property type="entry name" value="Radical_SAM"/>
    <property type="match status" value="1"/>
</dbReference>
<dbReference type="UniPathway" id="UPA00391"/>
<evidence type="ECO:0000256" key="8">
    <source>
        <dbReference type="HAMAP-Rule" id="MF_00917"/>
    </source>
</evidence>
<dbReference type="GO" id="GO:1904047">
    <property type="term" value="F:S-adenosyl-L-methionine binding"/>
    <property type="evidence" value="ECO:0007669"/>
    <property type="project" value="UniProtKB-UniRule"/>
</dbReference>
<feature type="domain" description="Radical SAM core" evidence="9">
    <location>
        <begin position="18"/>
        <end position="218"/>
    </location>
</feature>
<feature type="binding site" evidence="8">
    <location>
        <position position="27"/>
    </location>
    <ligand>
        <name>substrate</name>
    </ligand>
</feature>
<comment type="cofactor">
    <cofactor evidence="8">
        <name>Mg(2+)</name>
        <dbReference type="ChEBI" id="CHEBI:18420"/>
    </cofactor>
</comment>
<dbReference type="PANTHER" id="PTHR42836">
    <property type="entry name" value="7-CARBOXY-7-DEAZAGUANINE SYNTHASE"/>
    <property type="match status" value="1"/>
</dbReference>
<feature type="binding site" evidence="8">
    <location>
        <position position="73"/>
    </location>
    <ligand>
        <name>substrate</name>
    </ligand>
</feature>
<accession>E3HCY2</accession>
<dbReference type="KEGG" id="ipo:Ilyop_2277"/>
<dbReference type="InterPro" id="IPR024924">
    <property type="entry name" value="7-CO-7-deazaguanine_synth-like"/>
</dbReference>
<feature type="binding site" evidence="8">
    <location>
        <position position="35"/>
    </location>
    <ligand>
        <name>[4Fe-4S] cluster</name>
        <dbReference type="ChEBI" id="CHEBI:49883"/>
        <note>4Fe-4S-S-AdoMet</note>
    </ligand>
</feature>
<evidence type="ECO:0000313" key="10">
    <source>
        <dbReference type="EMBL" id="ADO84038.1"/>
    </source>
</evidence>
<feature type="binding site" evidence="8">
    <location>
        <position position="31"/>
    </location>
    <ligand>
        <name>[4Fe-4S] cluster</name>
        <dbReference type="ChEBI" id="CHEBI:49883"/>
        <note>4Fe-4S-S-AdoMet</note>
    </ligand>
</feature>
<feature type="binding site" evidence="8">
    <location>
        <position position="75"/>
    </location>
    <ligand>
        <name>S-adenosyl-L-methionine</name>
        <dbReference type="ChEBI" id="CHEBI:59789"/>
    </ligand>
</feature>
<keyword evidence="6 8" id="KW-0411">Iron-sulfur</keyword>
<dbReference type="AlphaFoldDB" id="E3HCY2"/>
<dbReference type="PIRSF" id="PIRSF000370">
    <property type="entry name" value="QueE"/>
    <property type="match status" value="1"/>
</dbReference>
<dbReference type="GO" id="GO:0000287">
    <property type="term" value="F:magnesium ion binding"/>
    <property type="evidence" value="ECO:0007669"/>
    <property type="project" value="UniProtKB-UniRule"/>
</dbReference>
<comment type="caution">
    <text evidence="8">Lacks conserved residue(s) required for the propagation of feature annotation.</text>
</comment>
<dbReference type="SUPFAM" id="SSF102114">
    <property type="entry name" value="Radical SAM enzymes"/>
    <property type="match status" value="1"/>
</dbReference>
<gene>
    <name evidence="8" type="primary">queE</name>
    <name evidence="10" type="ordered locus">Ilyop_2277</name>
</gene>
<reference evidence="10 11" key="1">
    <citation type="journal article" date="2010" name="Stand. Genomic Sci.">
        <title>Complete genome sequence of Ilyobacter polytropus type strain (CuHbu1).</title>
        <authorList>
            <person name="Sikorski J."/>
            <person name="Chertkov O."/>
            <person name="Lapidus A."/>
            <person name="Nolan M."/>
            <person name="Lucas S."/>
            <person name="Del Rio T.G."/>
            <person name="Tice H."/>
            <person name="Cheng J.F."/>
            <person name="Tapia R."/>
            <person name="Han C."/>
            <person name="Goodwin L."/>
            <person name="Pitluck S."/>
            <person name="Liolios K."/>
            <person name="Ivanova N."/>
            <person name="Mavromatis K."/>
            <person name="Mikhailova N."/>
            <person name="Pati A."/>
            <person name="Chen A."/>
            <person name="Palaniappan K."/>
            <person name="Land M."/>
            <person name="Hauser L."/>
            <person name="Chang Y.J."/>
            <person name="Jeffries C.D."/>
            <person name="Brambilla E."/>
            <person name="Yasawong M."/>
            <person name="Rohde M."/>
            <person name="Pukall R."/>
            <person name="Spring S."/>
            <person name="Goker M."/>
            <person name="Woyke T."/>
            <person name="Bristow J."/>
            <person name="Eisen J.A."/>
            <person name="Markowitz V."/>
            <person name="Hugenholtz P."/>
            <person name="Kyrpides N.C."/>
            <person name="Klenk H.P."/>
        </authorList>
    </citation>
    <scope>NUCLEOTIDE SEQUENCE [LARGE SCALE GENOMIC DNA]</scope>
    <source>
        <strain evidence="11">ATCC 51220 / DSM 2926 / LMG 16218 / CuHBu1</strain>
        <plasmid evidence="11">pILYOP01</plasmid>
    </source>
</reference>
<evidence type="ECO:0000256" key="2">
    <source>
        <dbReference type="ARBA" id="ARBA00022691"/>
    </source>
</evidence>
<evidence type="ECO:0000313" key="11">
    <source>
        <dbReference type="Proteomes" id="UP000006875"/>
    </source>
</evidence>
<dbReference type="RefSeq" id="WP_013388697.1">
    <property type="nucleotide sequence ID" value="NC_014633.1"/>
</dbReference>
<feature type="binding site" evidence="8">
    <location>
        <begin position="12"/>
        <end position="14"/>
    </location>
    <ligand>
        <name>substrate</name>
    </ligand>
</feature>
<keyword evidence="5 8" id="KW-0408">Iron</keyword>
<evidence type="ECO:0000256" key="5">
    <source>
        <dbReference type="ARBA" id="ARBA00023004"/>
    </source>
</evidence>
<keyword evidence="1 8" id="KW-0004">4Fe-4S</keyword>
<keyword evidence="8" id="KW-0671">Queuosine biosynthesis</keyword>
<keyword evidence="10" id="KW-0614">Plasmid</keyword>
<comment type="subunit">
    <text evidence="8">Homodimer.</text>
</comment>
<dbReference type="NCBIfam" id="TIGR03963">
    <property type="entry name" value="rSAM_QueE_Clost"/>
    <property type="match status" value="1"/>
</dbReference>
<dbReference type="OrthoDB" id="9792276at2"/>
<comment type="function">
    <text evidence="8">Catalyzes the complex heterocyclic radical-mediated conversion of 6-carboxy-5,6,7,8-tetrahydropterin (CPH4) to 7-carboxy-7-deazaguanine (CDG), a step common to the biosynthetic pathways of all 7-deazapurine-containing compounds.</text>
</comment>
<organism evidence="10 11">
    <name type="scientific">Ilyobacter polytropus (strain ATCC 51220 / DSM 2926 / LMG 16218 / CuHBu1)</name>
    <dbReference type="NCBI Taxonomy" id="572544"/>
    <lineage>
        <taxon>Bacteria</taxon>
        <taxon>Fusobacteriati</taxon>
        <taxon>Fusobacteriota</taxon>
        <taxon>Fusobacteriia</taxon>
        <taxon>Fusobacteriales</taxon>
        <taxon>Fusobacteriaceae</taxon>
        <taxon>Ilyobacter</taxon>
    </lineage>
</organism>
<evidence type="ECO:0000256" key="1">
    <source>
        <dbReference type="ARBA" id="ARBA00022485"/>
    </source>
</evidence>
<evidence type="ECO:0000259" key="9">
    <source>
        <dbReference type="PROSITE" id="PS51918"/>
    </source>
</evidence>
<keyword evidence="2 8" id="KW-0949">S-adenosyl-L-methionine</keyword>
<dbReference type="PANTHER" id="PTHR42836:SF1">
    <property type="entry name" value="7-CARBOXY-7-DEAZAGUANINE SYNTHASE"/>
    <property type="match status" value="1"/>
</dbReference>
<dbReference type="EMBL" id="CP002282">
    <property type="protein sequence ID" value="ADO84038.1"/>
    <property type="molecule type" value="Genomic_DNA"/>
</dbReference>
<feature type="binding site" evidence="8">
    <location>
        <position position="38"/>
    </location>
    <ligand>
        <name>[4Fe-4S] cluster</name>
        <dbReference type="ChEBI" id="CHEBI:49883"/>
        <note>4Fe-4S-S-AdoMet</note>
    </ligand>
</feature>
<comment type="catalytic activity">
    <reaction evidence="8">
        <text>6-carboxy-5,6,7,8-tetrahydropterin + H(+) = 7-carboxy-7-carbaguanine + NH4(+)</text>
        <dbReference type="Rhea" id="RHEA:27974"/>
        <dbReference type="ChEBI" id="CHEBI:15378"/>
        <dbReference type="ChEBI" id="CHEBI:28938"/>
        <dbReference type="ChEBI" id="CHEBI:61032"/>
        <dbReference type="ChEBI" id="CHEBI:61036"/>
        <dbReference type="EC" id="4.3.99.3"/>
    </reaction>
</comment>
<dbReference type="SFLD" id="SFLDS00029">
    <property type="entry name" value="Radical_SAM"/>
    <property type="match status" value="1"/>
</dbReference>
<comment type="cofactor">
    <cofactor evidence="8">
        <name>S-adenosyl-L-methionine</name>
        <dbReference type="ChEBI" id="CHEBI:59789"/>
    </cofactor>
    <text evidence="8">Binds 1 S-adenosyl-L-methionine per subunit.</text>
</comment>
<evidence type="ECO:0000256" key="3">
    <source>
        <dbReference type="ARBA" id="ARBA00022723"/>
    </source>
</evidence>
<name>E3HCY2_ILYPC</name>
<dbReference type="HOGENOM" id="CLU_066739_2_0_0"/>